<protein>
    <submittedName>
        <fullName evidence="2">Uncharacterized protein</fullName>
    </submittedName>
</protein>
<gene>
    <name evidence="2" type="ORF">GTK09_21345</name>
</gene>
<dbReference type="EMBL" id="JAAAMG010000022">
    <property type="protein sequence ID" value="NDW06963.1"/>
    <property type="molecule type" value="Genomic_DNA"/>
</dbReference>
<reference evidence="2 3" key="1">
    <citation type="submission" date="2020-01" db="EMBL/GenBank/DDBJ databases">
        <title>Jiella pacifica sp. nov.</title>
        <authorList>
            <person name="Xue Z."/>
            <person name="Zhu S."/>
            <person name="Chen J."/>
            <person name="Yang J."/>
        </authorList>
    </citation>
    <scope>NUCLEOTIDE SEQUENCE [LARGE SCALE GENOMIC DNA]</scope>
    <source>
        <strain evidence="2 3">40Bstr34</strain>
    </source>
</reference>
<name>A0A6N9T6F2_9HYPH</name>
<accession>A0A6N9T6F2</accession>
<dbReference type="RefSeq" id="WP_163465420.1">
    <property type="nucleotide sequence ID" value="NZ_JAAAMG010000022.1"/>
</dbReference>
<keyword evidence="3" id="KW-1185">Reference proteome</keyword>
<proteinExistence type="predicted"/>
<evidence type="ECO:0000313" key="2">
    <source>
        <dbReference type="EMBL" id="NDW06963.1"/>
    </source>
</evidence>
<evidence type="ECO:0000313" key="3">
    <source>
        <dbReference type="Proteomes" id="UP000469011"/>
    </source>
</evidence>
<feature type="transmembrane region" description="Helical" evidence="1">
    <location>
        <begin position="36"/>
        <end position="57"/>
    </location>
</feature>
<sequence length="69" mass="6928">MSLASVAKAIGATAATIAATGTTVFATVPEGVDMPWYAWLGLGVFNALIGFGIVYLAPRNAGAAADEAR</sequence>
<keyword evidence="1" id="KW-1133">Transmembrane helix</keyword>
<dbReference type="Proteomes" id="UP000469011">
    <property type="component" value="Unassembled WGS sequence"/>
</dbReference>
<dbReference type="AlphaFoldDB" id="A0A6N9T6F2"/>
<keyword evidence="1" id="KW-0812">Transmembrane</keyword>
<evidence type="ECO:0000256" key="1">
    <source>
        <dbReference type="SAM" id="Phobius"/>
    </source>
</evidence>
<keyword evidence="1" id="KW-0472">Membrane</keyword>
<comment type="caution">
    <text evidence="2">The sequence shown here is derived from an EMBL/GenBank/DDBJ whole genome shotgun (WGS) entry which is preliminary data.</text>
</comment>
<organism evidence="2 3">
    <name type="scientific">Jiella pacifica</name>
    <dbReference type="NCBI Taxonomy" id="2696469"/>
    <lineage>
        <taxon>Bacteria</taxon>
        <taxon>Pseudomonadati</taxon>
        <taxon>Pseudomonadota</taxon>
        <taxon>Alphaproteobacteria</taxon>
        <taxon>Hyphomicrobiales</taxon>
        <taxon>Aurantimonadaceae</taxon>
        <taxon>Jiella</taxon>
    </lineage>
</organism>